<evidence type="ECO:0000313" key="2">
    <source>
        <dbReference type="Proteomes" id="UP000634136"/>
    </source>
</evidence>
<keyword evidence="1" id="KW-0675">Receptor</keyword>
<gene>
    <name evidence="1" type="ORF">G2W53_042403</name>
</gene>
<reference evidence="1" key="1">
    <citation type="submission" date="2020-09" db="EMBL/GenBank/DDBJ databases">
        <title>Genome-Enabled Discovery of Anthraquinone Biosynthesis in Senna tora.</title>
        <authorList>
            <person name="Kang S.-H."/>
            <person name="Pandey R.P."/>
            <person name="Lee C.-M."/>
            <person name="Sim J.-S."/>
            <person name="Jeong J.-T."/>
            <person name="Choi B.-S."/>
            <person name="Jung M."/>
            <person name="Ginzburg D."/>
            <person name="Zhao K."/>
            <person name="Won S.Y."/>
            <person name="Oh T.-J."/>
            <person name="Yu Y."/>
            <person name="Kim N.-H."/>
            <person name="Lee O.R."/>
            <person name="Lee T.-H."/>
            <person name="Bashyal P."/>
            <person name="Kim T.-S."/>
            <person name="Lee W.-H."/>
            <person name="Kawkins C."/>
            <person name="Kim C.-K."/>
            <person name="Kim J.S."/>
            <person name="Ahn B.O."/>
            <person name="Rhee S.Y."/>
            <person name="Sohng J.K."/>
        </authorList>
    </citation>
    <scope>NUCLEOTIDE SEQUENCE</scope>
    <source>
        <tissue evidence="1">Leaf</tissue>
    </source>
</reference>
<dbReference type="GO" id="GO:0016301">
    <property type="term" value="F:kinase activity"/>
    <property type="evidence" value="ECO:0007669"/>
    <property type="project" value="UniProtKB-KW"/>
</dbReference>
<proteinExistence type="predicted"/>
<evidence type="ECO:0000313" key="1">
    <source>
        <dbReference type="EMBL" id="KAF7803292.1"/>
    </source>
</evidence>
<dbReference type="EMBL" id="JAAIUW010000013">
    <property type="protein sequence ID" value="KAF7803292.1"/>
    <property type="molecule type" value="Genomic_DNA"/>
</dbReference>
<keyword evidence="2" id="KW-1185">Reference proteome</keyword>
<sequence>MSEVLKILEGLVGQGQPEESRGGGNFYDERTCSFSRNYSNGHEEPSFIIEAIELSGPR</sequence>
<comment type="caution">
    <text evidence="1">The sequence shown here is derived from an EMBL/GenBank/DDBJ whole genome shotgun (WGS) entry which is preliminary data.</text>
</comment>
<accession>A0A834SGX3</accession>
<keyword evidence="1" id="KW-0808">Transferase</keyword>
<organism evidence="1 2">
    <name type="scientific">Senna tora</name>
    <dbReference type="NCBI Taxonomy" id="362788"/>
    <lineage>
        <taxon>Eukaryota</taxon>
        <taxon>Viridiplantae</taxon>
        <taxon>Streptophyta</taxon>
        <taxon>Embryophyta</taxon>
        <taxon>Tracheophyta</taxon>
        <taxon>Spermatophyta</taxon>
        <taxon>Magnoliopsida</taxon>
        <taxon>eudicotyledons</taxon>
        <taxon>Gunneridae</taxon>
        <taxon>Pentapetalae</taxon>
        <taxon>rosids</taxon>
        <taxon>fabids</taxon>
        <taxon>Fabales</taxon>
        <taxon>Fabaceae</taxon>
        <taxon>Caesalpinioideae</taxon>
        <taxon>Cassia clade</taxon>
        <taxon>Senna</taxon>
    </lineage>
</organism>
<protein>
    <submittedName>
        <fullName evidence="1">Putative LRR receptor-like serine/threonine-protein kinase</fullName>
    </submittedName>
</protein>
<keyword evidence="1" id="KW-0418">Kinase</keyword>
<name>A0A834SGX3_9FABA</name>
<dbReference type="AlphaFoldDB" id="A0A834SGX3"/>
<dbReference type="Proteomes" id="UP000634136">
    <property type="component" value="Unassembled WGS sequence"/>
</dbReference>